<proteinExistence type="predicted"/>
<keyword evidence="1" id="KW-1133">Transmembrane helix</keyword>
<evidence type="ECO:0000313" key="3">
    <source>
        <dbReference type="Proteomes" id="UP001149140"/>
    </source>
</evidence>
<protein>
    <recommendedName>
        <fullName evidence="4">ECF transporter S component</fullName>
    </recommendedName>
</protein>
<feature type="transmembrane region" description="Helical" evidence="1">
    <location>
        <begin position="96"/>
        <end position="113"/>
    </location>
</feature>
<dbReference type="EMBL" id="JAPDOD010000009">
    <property type="protein sequence ID" value="MDA0161121.1"/>
    <property type="molecule type" value="Genomic_DNA"/>
</dbReference>
<keyword evidence="3" id="KW-1185">Reference proteome</keyword>
<gene>
    <name evidence="2" type="ORF">OM076_12650</name>
</gene>
<accession>A0A9X3MQK8</accession>
<dbReference type="AlphaFoldDB" id="A0A9X3MQK8"/>
<organism evidence="2 3">
    <name type="scientific">Solirubrobacter ginsenosidimutans</name>
    <dbReference type="NCBI Taxonomy" id="490573"/>
    <lineage>
        <taxon>Bacteria</taxon>
        <taxon>Bacillati</taxon>
        <taxon>Actinomycetota</taxon>
        <taxon>Thermoleophilia</taxon>
        <taxon>Solirubrobacterales</taxon>
        <taxon>Solirubrobacteraceae</taxon>
        <taxon>Solirubrobacter</taxon>
    </lineage>
</organism>
<dbReference type="Proteomes" id="UP001149140">
    <property type="component" value="Unassembled WGS sequence"/>
</dbReference>
<reference evidence="2" key="1">
    <citation type="submission" date="2022-10" db="EMBL/GenBank/DDBJ databases">
        <title>The WGS of Solirubrobacter ginsenosidimutans DSM 21036.</title>
        <authorList>
            <person name="Jiang Z."/>
        </authorList>
    </citation>
    <scope>NUCLEOTIDE SEQUENCE</scope>
    <source>
        <strain evidence="2">DSM 21036</strain>
    </source>
</reference>
<dbReference type="Gene3D" id="1.10.1760.20">
    <property type="match status" value="1"/>
</dbReference>
<evidence type="ECO:0008006" key="4">
    <source>
        <dbReference type="Google" id="ProtNLM"/>
    </source>
</evidence>
<keyword evidence="1" id="KW-0812">Transmembrane</keyword>
<feature type="transmembrane region" description="Helical" evidence="1">
    <location>
        <begin position="30"/>
        <end position="49"/>
    </location>
</feature>
<evidence type="ECO:0000313" key="2">
    <source>
        <dbReference type="EMBL" id="MDA0161121.1"/>
    </source>
</evidence>
<comment type="caution">
    <text evidence="2">The sequence shown here is derived from an EMBL/GenBank/DDBJ whole genome shotgun (WGS) entry which is preliminary data.</text>
</comment>
<feature type="transmembrane region" description="Helical" evidence="1">
    <location>
        <begin position="125"/>
        <end position="148"/>
    </location>
</feature>
<feature type="transmembrane region" description="Helical" evidence="1">
    <location>
        <begin position="61"/>
        <end position="84"/>
    </location>
</feature>
<sequence>MSWILASMLILGAVIVVGFAWYERTHPSTRVIALVATLAAMAALGRVAFTALPNVKPTTDIVLIAGYTLGGAPGFMVGAVAALASNLFFGQGPWTPWQMVAWGGVGVFGAGLARVAGRDLGRIPLAAACGLAGLGFGAVMNLSAWITFDGDHTVGWLVAYSGTSLPFDIAHATGNVVFCLAFGPALVRALRRYRTRFDIIWLPRADESTRAL</sequence>
<evidence type="ECO:0000256" key="1">
    <source>
        <dbReference type="SAM" id="Phobius"/>
    </source>
</evidence>
<name>A0A9X3MQK8_9ACTN</name>
<feature type="transmembrane region" description="Helical" evidence="1">
    <location>
        <begin position="168"/>
        <end position="187"/>
    </location>
</feature>
<keyword evidence="1" id="KW-0472">Membrane</keyword>